<dbReference type="EMBL" id="CP095053">
    <property type="protein sequence ID" value="UOR06970.1"/>
    <property type="molecule type" value="Genomic_DNA"/>
</dbReference>
<dbReference type="RefSeq" id="WP_245096376.1">
    <property type="nucleotide sequence ID" value="NZ_CP095053.1"/>
</dbReference>
<dbReference type="SUPFAM" id="SSF47336">
    <property type="entry name" value="ACP-like"/>
    <property type="match status" value="1"/>
</dbReference>
<dbReference type="Proteomes" id="UP000829925">
    <property type="component" value="Chromosome"/>
</dbReference>
<protein>
    <submittedName>
        <fullName evidence="2">Acyl carrier protein</fullName>
    </submittedName>
</protein>
<reference evidence="2 3" key="1">
    <citation type="submission" date="2022-04" db="EMBL/GenBank/DDBJ databases">
        <title>Hymenobacter sp. isolated from the air.</title>
        <authorList>
            <person name="Won M."/>
            <person name="Lee C.-M."/>
            <person name="Woen H.-Y."/>
            <person name="Kwon S.-W."/>
        </authorList>
    </citation>
    <scope>NUCLEOTIDE SEQUENCE [LARGE SCALE GENOMIC DNA]</scope>
    <source>
        <strain evidence="3">5413 J-13</strain>
    </source>
</reference>
<dbReference type="Gene3D" id="1.10.1200.10">
    <property type="entry name" value="ACP-like"/>
    <property type="match status" value="1"/>
</dbReference>
<dbReference type="AlphaFoldDB" id="A0A8T9T315"/>
<dbReference type="Pfam" id="PF00550">
    <property type="entry name" value="PP-binding"/>
    <property type="match status" value="1"/>
</dbReference>
<feature type="domain" description="Carrier" evidence="1">
    <location>
        <begin position="16"/>
        <end position="80"/>
    </location>
</feature>
<evidence type="ECO:0000313" key="2">
    <source>
        <dbReference type="EMBL" id="UOR06970.1"/>
    </source>
</evidence>
<gene>
    <name evidence="2" type="ORF">MUN82_07670</name>
</gene>
<evidence type="ECO:0000259" key="1">
    <source>
        <dbReference type="Pfam" id="PF00550"/>
    </source>
</evidence>
<name>A0A8T9T315_9BACT</name>
<evidence type="ECO:0000313" key="3">
    <source>
        <dbReference type="Proteomes" id="UP000829925"/>
    </source>
</evidence>
<dbReference type="InterPro" id="IPR009081">
    <property type="entry name" value="PP-bd_ACP"/>
</dbReference>
<dbReference type="InterPro" id="IPR036736">
    <property type="entry name" value="ACP-like_sf"/>
</dbReference>
<keyword evidence="3" id="KW-1185">Reference proteome</keyword>
<dbReference type="KEGG" id="haei:MUN82_07670"/>
<proteinExistence type="predicted"/>
<accession>A0A8T9T315</accession>
<sequence length="89" mass="10164">MPVVFSPVSRAALVRQVRALIHRRKGVELRRLRVSTDLSHELGFDLIDVVDIILEVERRYDLTIPDEVPLDTVGDFVRYIGCHRQLAAA</sequence>
<organism evidence="2 3">
    <name type="scientific">Hymenobacter aerilatus</name>
    <dbReference type="NCBI Taxonomy" id="2932251"/>
    <lineage>
        <taxon>Bacteria</taxon>
        <taxon>Pseudomonadati</taxon>
        <taxon>Bacteroidota</taxon>
        <taxon>Cytophagia</taxon>
        <taxon>Cytophagales</taxon>
        <taxon>Hymenobacteraceae</taxon>
        <taxon>Hymenobacter</taxon>
    </lineage>
</organism>